<dbReference type="GO" id="GO:0003700">
    <property type="term" value="F:DNA-binding transcription factor activity"/>
    <property type="evidence" value="ECO:0007669"/>
    <property type="project" value="TreeGrafter"/>
</dbReference>
<dbReference type="PROSITE" id="PS51077">
    <property type="entry name" value="HTH_ICLR"/>
    <property type="match status" value="1"/>
</dbReference>
<keyword evidence="1" id="KW-0805">Transcription regulation</keyword>
<evidence type="ECO:0000256" key="2">
    <source>
        <dbReference type="ARBA" id="ARBA00023125"/>
    </source>
</evidence>
<evidence type="ECO:0000313" key="6">
    <source>
        <dbReference type="EMBL" id="CUH60184.1"/>
    </source>
</evidence>
<dbReference type="Gene3D" id="1.10.10.10">
    <property type="entry name" value="Winged helix-like DNA-binding domain superfamily/Winged helix DNA-binding domain"/>
    <property type="match status" value="1"/>
</dbReference>
<reference evidence="6 7" key="1">
    <citation type="submission" date="2015-09" db="EMBL/GenBank/DDBJ databases">
        <authorList>
            <consortium name="Swine Surveillance"/>
        </authorList>
    </citation>
    <scope>NUCLEOTIDE SEQUENCE [LARGE SCALE GENOMIC DNA]</scope>
    <source>
        <strain evidence="6 7">CECT 5294</strain>
    </source>
</reference>
<dbReference type="InterPro" id="IPR005471">
    <property type="entry name" value="Tscrpt_reg_IclR_N"/>
</dbReference>
<proteinExistence type="predicted"/>
<organism evidence="6 7">
    <name type="scientific">Thalassobacter stenotrophicus</name>
    <dbReference type="NCBI Taxonomy" id="266809"/>
    <lineage>
        <taxon>Bacteria</taxon>
        <taxon>Pseudomonadati</taxon>
        <taxon>Pseudomonadota</taxon>
        <taxon>Alphaproteobacteria</taxon>
        <taxon>Rhodobacterales</taxon>
        <taxon>Roseobacteraceae</taxon>
        <taxon>Thalassobacter</taxon>
    </lineage>
</organism>
<dbReference type="GO" id="GO:0045892">
    <property type="term" value="P:negative regulation of DNA-templated transcription"/>
    <property type="evidence" value="ECO:0007669"/>
    <property type="project" value="TreeGrafter"/>
</dbReference>
<dbReference type="Gene3D" id="3.30.450.40">
    <property type="match status" value="1"/>
</dbReference>
<sequence length="261" mass="28807">MAEDTAKSNADEHIPTNLRLLRLLEEVAKAGTPVTPSNVNDTLGLPKPTLHRLFHTAEQEGFLQRDLDGRSYSPGRRLRHLAVDTLSSERVRTVRIAVLRSIVDAVGETCNIAIADRDGMYYLDRIESAWPLRIAMPVGTIVPFHCTASGKLYLSSLRPDYLDRYLRNAPLEAHTGNTVTDPAALKTSMAQIRAKGYSVDDEEYMEGMCAIAVPIKSDQGRLLCTLSIHAPTQRQSVHDLMHHLDRLIDGAAELASVVSEA</sequence>
<dbReference type="InterPro" id="IPR036388">
    <property type="entry name" value="WH-like_DNA-bd_sf"/>
</dbReference>
<dbReference type="Pfam" id="PF01614">
    <property type="entry name" value="IclR_C"/>
    <property type="match status" value="1"/>
</dbReference>
<dbReference type="InterPro" id="IPR036390">
    <property type="entry name" value="WH_DNA-bd_sf"/>
</dbReference>
<evidence type="ECO:0000313" key="7">
    <source>
        <dbReference type="Proteomes" id="UP000051298"/>
    </source>
</evidence>
<dbReference type="GO" id="GO:0003677">
    <property type="term" value="F:DNA binding"/>
    <property type="evidence" value="ECO:0007669"/>
    <property type="project" value="UniProtKB-KW"/>
</dbReference>
<dbReference type="SMART" id="SM00346">
    <property type="entry name" value="HTH_ICLR"/>
    <property type="match status" value="1"/>
</dbReference>
<dbReference type="Pfam" id="PF09339">
    <property type="entry name" value="HTH_IclR"/>
    <property type="match status" value="1"/>
</dbReference>
<dbReference type="InterPro" id="IPR014757">
    <property type="entry name" value="Tscrpt_reg_IclR_C"/>
</dbReference>
<name>A0A0P1FGN3_9RHOB</name>
<dbReference type="STRING" id="266809.PM03_06230"/>
<dbReference type="EMBL" id="CYRX01000025">
    <property type="protein sequence ID" value="CUH60184.1"/>
    <property type="molecule type" value="Genomic_DNA"/>
</dbReference>
<evidence type="ECO:0000256" key="1">
    <source>
        <dbReference type="ARBA" id="ARBA00023015"/>
    </source>
</evidence>
<dbReference type="eggNOG" id="COG1414">
    <property type="taxonomic scope" value="Bacteria"/>
</dbReference>
<accession>A0A0P1FGN3</accession>
<protein>
    <submittedName>
        <fullName evidence="6">Acetate operon repressor</fullName>
    </submittedName>
</protein>
<dbReference type="Proteomes" id="UP000051298">
    <property type="component" value="Unassembled WGS sequence"/>
</dbReference>
<dbReference type="AlphaFoldDB" id="A0A0P1FGN3"/>
<dbReference type="InterPro" id="IPR029016">
    <property type="entry name" value="GAF-like_dom_sf"/>
</dbReference>
<dbReference type="PANTHER" id="PTHR30136">
    <property type="entry name" value="HELIX-TURN-HELIX TRANSCRIPTIONAL REGULATOR, ICLR FAMILY"/>
    <property type="match status" value="1"/>
</dbReference>
<dbReference type="InterPro" id="IPR050707">
    <property type="entry name" value="HTH_MetabolicPath_Reg"/>
</dbReference>
<evidence type="ECO:0000259" key="5">
    <source>
        <dbReference type="PROSITE" id="PS51078"/>
    </source>
</evidence>
<dbReference type="SUPFAM" id="SSF55781">
    <property type="entry name" value="GAF domain-like"/>
    <property type="match status" value="1"/>
</dbReference>
<gene>
    <name evidence="6" type="primary">iclR_1</name>
    <name evidence="6" type="ORF">THS5294_01473</name>
</gene>
<dbReference type="RefSeq" id="WP_058123220.1">
    <property type="nucleotide sequence ID" value="NZ_CYRX01000025.1"/>
</dbReference>
<feature type="domain" description="HTH iclR-type" evidence="4">
    <location>
        <begin position="14"/>
        <end position="76"/>
    </location>
</feature>
<dbReference type="PANTHER" id="PTHR30136:SF24">
    <property type="entry name" value="HTH-TYPE TRANSCRIPTIONAL REPRESSOR ALLR"/>
    <property type="match status" value="1"/>
</dbReference>
<keyword evidence="3" id="KW-0804">Transcription</keyword>
<dbReference type="PROSITE" id="PS51078">
    <property type="entry name" value="ICLR_ED"/>
    <property type="match status" value="1"/>
</dbReference>
<keyword evidence="2" id="KW-0238">DNA-binding</keyword>
<dbReference type="SUPFAM" id="SSF46785">
    <property type="entry name" value="Winged helix' DNA-binding domain"/>
    <property type="match status" value="1"/>
</dbReference>
<evidence type="ECO:0000259" key="4">
    <source>
        <dbReference type="PROSITE" id="PS51077"/>
    </source>
</evidence>
<evidence type="ECO:0000256" key="3">
    <source>
        <dbReference type="ARBA" id="ARBA00023163"/>
    </source>
</evidence>
<feature type="domain" description="IclR-ED" evidence="5">
    <location>
        <begin position="77"/>
        <end position="261"/>
    </location>
</feature>